<protein>
    <recommendedName>
        <fullName evidence="4">General secretion pathway GspH domain-containing protein</fullName>
    </recommendedName>
</protein>
<dbReference type="PANTHER" id="PTHR30093">
    <property type="entry name" value="GENERAL SECRETION PATHWAY PROTEIN G"/>
    <property type="match status" value="1"/>
</dbReference>
<comment type="caution">
    <text evidence="2">The sequence shown here is derived from an EMBL/GenBank/DDBJ whole genome shotgun (WGS) entry which is preliminary data.</text>
</comment>
<dbReference type="EMBL" id="LJUO01000116">
    <property type="protein sequence ID" value="KPK69657.1"/>
    <property type="molecule type" value="Genomic_DNA"/>
</dbReference>
<name>A0A0S8GA80_UNCW3</name>
<dbReference type="SUPFAM" id="SSF54523">
    <property type="entry name" value="Pili subunits"/>
    <property type="match status" value="1"/>
</dbReference>
<dbReference type="InterPro" id="IPR045584">
    <property type="entry name" value="Pilin-like"/>
</dbReference>
<evidence type="ECO:0000313" key="3">
    <source>
        <dbReference type="Proteomes" id="UP000051096"/>
    </source>
</evidence>
<accession>A0A0S8GA80</accession>
<dbReference type="InterPro" id="IPR012902">
    <property type="entry name" value="N_methyl_site"/>
</dbReference>
<dbReference type="AlphaFoldDB" id="A0A0S8GA80"/>
<dbReference type="NCBIfam" id="TIGR02532">
    <property type="entry name" value="IV_pilin_GFxxxE"/>
    <property type="match status" value="1"/>
</dbReference>
<evidence type="ECO:0000313" key="2">
    <source>
        <dbReference type="EMBL" id="KPK69657.1"/>
    </source>
</evidence>
<sequence>MLQSFLRSRSKGFTIIELMVVIAIIGIIMAITIPNFSALVQRQRIHAAAGQIAQDFRQIRERALAMSQEFHVTSPNPYEYQVVHPSGRVSMYKLGQTSGGKLFFGTTNAAGAPPEDDDGVPGGFDFPLGTLFFESRGGASRGVAYLTDGHQNYAVGVNSIGKIHIYKYENGVWN</sequence>
<dbReference type="Gene3D" id="3.30.700.10">
    <property type="entry name" value="Glycoprotein, Type 4 Pilin"/>
    <property type="match status" value="1"/>
</dbReference>
<keyword evidence="1" id="KW-0812">Transmembrane</keyword>
<keyword evidence="1" id="KW-1133">Transmembrane helix</keyword>
<proteinExistence type="predicted"/>
<reference evidence="2 3" key="1">
    <citation type="journal article" date="2015" name="Microbiome">
        <title>Genomic resolution of linkages in carbon, nitrogen, and sulfur cycling among widespread estuary sediment bacteria.</title>
        <authorList>
            <person name="Baker B.J."/>
            <person name="Lazar C.S."/>
            <person name="Teske A.P."/>
            <person name="Dick G.J."/>
        </authorList>
    </citation>
    <scope>NUCLEOTIDE SEQUENCE [LARGE SCALE GENOMIC DNA]</scope>
    <source>
        <strain evidence="2">SM23_60</strain>
    </source>
</reference>
<dbReference type="Pfam" id="PF07963">
    <property type="entry name" value="N_methyl"/>
    <property type="match status" value="1"/>
</dbReference>
<evidence type="ECO:0008006" key="4">
    <source>
        <dbReference type="Google" id="ProtNLM"/>
    </source>
</evidence>
<organism evidence="2 3">
    <name type="scientific">candidate division WOR_3 bacterium SM23_60</name>
    <dbReference type="NCBI Taxonomy" id="1703780"/>
    <lineage>
        <taxon>Bacteria</taxon>
        <taxon>Bacteria division WOR-3</taxon>
    </lineage>
</organism>
<keyword evidence="1" id="KW-0472">Membrane</keyword>
<evidence type="ECO:0000256" key="1">
    <source>
        <dbReference type="SAM" id="Phobius"/>
    </source>
</evidence>
<gene>
    <name evidence="2" type="ORF">AMJ87_10100</name>
</gene>
<dbReference type="Proteomes" id="UP000051096">
    <property type="component" value="Unassembled WGS sequence"/>
</dbReference>
<feature type="transmembrane region" description="Helical" evidence="1">
    <location>
        <begin position="12"/>
        <end position="33"/>
    </location>
</feature>